<accession>A0A1M5XB34</accession>
<protein>
    <recommendedName>
        <fullName evidence="2">DUF7852 domain-containing protein</fullName>
    </recommendedName>
</protein>
<sequence>MIKDDTNQNTTENLDEGLCTSRILDSRTMPCCCNKSMPPFAMTCAPFVAKIPVVKKICSVNINVKSIIKLERFASDIKDIDKEVCITQATLCPIHSPYTHRRYGWVKYQLFLAGYVKKNIRYCKPTCEPVGRCGCVSGQVLCTTCKIPFECSTTVKLPRSKVCGKNESYQKKFETLGEDKLCRDPYAFHLTNYENFEELPYCELVQAVINECDFVKNPMDDGTFKKLEEKMVVSVTLRILQNEEMFVAPGFQPPYGGKNSELEGSEEKKAPKEHGFERVNDPSYLDEDEDEDEDE</sequence>
<dbReference type="AlphaFoldDB" id="A0A1M5XB34"/>
<feature type="domain" description="DUF7852" evidence="2">
    <location>
        <begin position="49"/>
        <end position="124"/>
    </location>
</feature>
<evidence type="ECO:0000259" key="2">
    <source>
        <dbReference type="Pfam" id="PF25250"/>
    </source>
</evidence>
<feature type="region of interest" description="Disordered" evidence="1">
    <location>
        <begin position="250"/>
        <end position="295"/>
    </location>
</feature>
<dbReference type="Proteomes" id="UP000184447">
    <property type="component" value="Unassembled WGS sequence"/>
</dbReference>
<dbReference type="EMBL" id="FQXM01000026">
    <property type="protein sequence ID" value="SHH96714.1"/>
    <property type="molecule type" value="Genomic_DNA"/>
</dbReference>
<evidence type="ECO:0000313" key="4">
    <source>
        <dbReference type="Proteomes" id="UP000184447"/>
    </source>
</evidence>
<dbReference type="OrthoDB" id="2381017at2"/>
<gene>
    <name evidence="3" type="ORF">SAMN02745207_03488</name>
</gene>
<dbReference type="InterPro" id="IPR057174">
    <property type="entry name" value="DUF7852"/>
</dbReference>
<name>A0A1M5XB34_9CLOT</name>
<organism evidence="3 4">
    <name type="scientific">Clostridium grantii DSM 8605</name>
    <dbReference type="NCBI Taxonomy" id="1121316"/>
    <lineage>
        <taxon>Bacteria</taxon>
        <taxon>Bacillati</taxon>
        <taxon>Bacillota</taxon>
        <taxon>Clostridia</taxon>
        <taxon>Eubacteriales</taxon>
        <taxon>Clostridiaceae</taxon>
        <taxon>Clostridium</taxon>
    </lineage>
</organism>
<reference evidence="3 4" key="1">
    <citation type="submission" date="2016-11" db="EMBL/GenBank/DDBJ databases">
        <authorList>
            <person name="Jaros S."/>
            <person name="Januszkiewicz K."/>
            <person name="Wedrychowicz H."/>
        </authorList>
    </citation>
    <scope>NUCLEOTIDE SEQUENCE [LARGE SCALE GENOMIC DNA]</scope>
    <source>
        <strain evidence="3 4">DSM 8605</strain>
    </source>
</reference>
<dbReference type="NCBIfam" id="NF045794">
    <property type="entry name" value="CsxC_fam"/>
    <property type="match status" value="1"/>
</dbReference>
<dbReference type="RefSeq" id="WP_073340027.1">
    <property type="nucleotide sequence ID" value="NZ_FQXM01000026.1"/>
</dbReference>
<feature type="compositionally biased region" description="Basic and acidic residues" evidence="1">
    <location>
        <begin position="265"/>
        <end position="280"/>
    </location>
</feature>
<evidence type="ECO:0000313" key="3">
    <source>
        <dbReference type="EMBL" id="SHH96714.1"/>
    </source>
</evidence>
<dbReference type="STRING" id="1121316.SAMN02745207_03488"/>
<evidence type="ECO:0000256" key="1">
    <source>
        <dbReference type="SAM" id="MobiDB-lite"/>
    </source>
</evidence>
<dbReference type="InterPro" id="IPR054845">
    <property type="entry name" value="Exosporium_prot_C"/>
</dbReference>
<proteinExistence type="predicted"/>
<keyword evidence="4" id="KW-1185">Reference proteome</keyword>
<dbReference type="Pfam" id="PF25250">
    <property type="entry name" value="DUF7852"/>
    <property type="match status" value="1"/>
</dbReference>
<feature type="compositionally biased region" description="Acidic residues" evidence="1">
    <location>
        <begin position="284"/>
        <end position="295"/>
    </location>
</feature>